<organism evidence="11 12">
    <name type="scientific">Sphagnum troendelagicum</name>
    <dbReference type="NCBI Taxonomy" id="128251"/>
    <lineage>
        <taxon>Eukaryota</taxon>
        <taxon>Viridiplantae</taxon>
        <taxon>Streptophyta</taxon>
        <taxon>Embryophyta</taxon>
        <taxon>Bryophyta</taxon>
        <taxon>Sphagnophytina</taxon>
        <taxon>Sphagnopsida</taxon>
        <taxon>Sphagnales</taxon>
        <taxon>Sphagnaceae</taxon>
        <taxon>Sphagnum</taxon>
    </lineage>
</organism>
<feature type="active site" evidence="9">
    <location>
        <position position="139"/>
    </location>
</feature>
<dbReference type="InterPro" id="IPR025763">
    <property type="entry name" value="Trm8_euk"/>
</dbReference>
<keyword evidence="6 9" id="KW-0819">tRNA processing</keyword>
<dbReference type="CDD" id="cd02440">
    <property type="entry name" value="AdoMet_MTases"/>
    <property type="match status" value="1"/>
</dbReference>
<proteinExistence type="inferred from homology"/>
<feature type="binding site" evidence="9">
    <location>
        <begin position="116"/>
        <end position="117"/>
    </location>
    <ligand>
        <name>S-adenosyl-L-methionine</name>
        <dbReference type="ChEBI" id="CHEBI:59789"/>
    </ligand>
</feature>
<dbReference type="InterPro" id="IPR029063">
    <property type="entry name" value="SAM-dependent_MTases_sf"/>
</dbReference>
<comment type="catalytic activity">
    <reaction evidence="1 9">
        <text>guanosine(46) in tRNA + S-adenosyl-L-methionine = N(7)-methylguanosine(46) in tRNA + S-adenosyl-L-homocysteine</text>
        <dbReference type="Rhea" id="RHEA:42708"/>
        <dbReference type="Rhea" id="RHEA-COMP:10188"/>
        <dbReference type="Rhea" id="RHEA-COMP:10189"/>
        <dbReference type="ChEBI" id="CHEBI:57856"/>
        <dbReference type="ChEBI" id="CHEBI:59789"/>
        <dbReference type="ChEBI" id="CHEBI:74269"/>
        <dbReference type="ChEBI" id="CHEBI:74480"/>
        <dbReference type="EC" id="2.1.1.33"/>
    </reaction>
</comment>
<feature type="binding site" evidence="9">
    <location>
        <begin position="83"/>
        <end position="84"/>
    </location>
    <ligand>
        <name>S-adenosyl-L-methionine</name>
        <dbReference type="ChEBI" id="CHEBI:59789"/>
    </ligand>
</feature>
<keyword evidence="12" id="KW-1185">Reference proteome</keyword>
<dbReference type="EMBL" id="OZ019911">
    <property type="protein sequence ID" value="CAK9213301.1"/>
    <property type="molecule type" value="Genomic_DNA"/>
</dbReference>
<evidence type="ECO:0000256" key="5">
    <source>
        <dbReference type="ARBA" id="ARBA00022691"/>
    </source>
</evidence>
<feature type="transmembrane region" description="Helical" evidence="10">
    <location>
        <begin position="151"/>
        <end position="173"/>
    </location>
</feature>
<comment type="pathway">
    <text evidence="9">tRNA modification; N(7)-methylguanine-tRNA biosynthesis.</text>
</comment>
<protein>
    <recommendedName>
        <fullName evidence="9">tRNA (guanine-N(7)-)-methyltransferase</fullName>
        <ecNumber evidence="9">2.1.1.33</ecNumber>
    </recommendedName>
    <alternativeName>
        <fullName evidence="9">tRNA (guanine(46)-N(7))-methyltransferase</fullName>
    </alternativeName>
    <alternativeName>
        <fullName evidence="9">tRNA(m7G46)-methyltransferase</fullName>
    </alternativeName>
</protein>
<evidence type="ECO:0000256" key="8">
    <source>
        <dbReference type="ARBA" id="ARBA00023242"/>
    </source>
</evidence>
<keyword evidence="10" id="KW-1133">Transmembrane helix</keyword>
<gene>
    <name evidence="11" type="ORF">CSSPTR1EN2_LOCUS11668</name>
</gene>
<evidence type="ECO:0000256" key="1">
    <source>
        <dbReference type="ARBA" id="ARBA00000142"/>
    </source>
</evidence>
<evidence type="ECO:0000313" key="11">
    <source>
        <dbReference type="EMBL" id="CAK9213301.1"/>
    </source>
</evidence>
<keyword evidence="4 9" id="KW-0808">Transferase</keyword>
<dbReference type="Gene3D" id="3.40.50.150">
    <property type="entry name" value="Vaccinia Virus protein VP39"/>
    <property type="match status" value="1"/>
</dbReference>
<evidence type="ECO:0000313" key="12">
    <source>
        <dbReference type="Proteomes" id="UP001497512"/>
    </source>
</evidence>
<keyword evidence="5 9" id="KW-0949">S-adenosyl-L-methionine</keyword>
<dbReference type="InterPro" id="IPR003358">
    <property type="entry name" value="tRNA_(Gua-N-7)_MeTrfase_Trmb"/>
</dbReference>
<evidence type="ECO:0000256" key="10">
    <source>
        <dbReference type="SAM" id="Phobius"/>
    </source>
</evidence>
<keyword evidence="2 9" id="KW-0820">tRNA-binding</keyword>
<keyword evidence="10" id="KW-0812">Transmembrane</keyword>
<keyword evidence="7 9" id="KW-0694">RNA-binding</keyword>
<keyword evidence="3 9" id="KW-0489">Methyltransferase</keyword>
<dbReference type="PANTHER" id="PTHR23417:SF16">
    <property type="entry name" value="TRNA (GUANINE-N(7)-)-METHYLTRANSFERASE"/>
    <property type="match status" value="1"/>
</dbReference>
<sequence length="244" mass="28176">MPKKRFYRARAHSNPLSDSQFPVPVKPDEFDWSEHFPVFFPATEPEDNAKDLKVRFADIGCGFGGLIVKLALLFPEKLMVGMELRDKVTEYVKERILALREQYKGQYENITVLRTNAMKYLPNYFEKGQLEKMFFLFPDPHFKEKNHRRRIISTALLAEYAYVMAIGGILYTITDVQELGEWMKSTLDSHPLFEPLTADELEKDVCVELLSTATEEGQKVERNQGTTYRAIYRRIVAPKDPAGA</sequence>
<evidence type="ECO:0000256" key="6">
    <source>
        <dbReference type="ARBA" id="ARBA00022694"/>
    </source>
</evidence>
<dbReference type="HAMAP" id="MF_03055">
    <property type="entry name" value="tRNA_methyltr_TrmB_euk"/>
    <property type="match status" value="1"/>
</dbReference>
<reference evidence="11" key="1">
    <citation type="submission" date="2024-02" db="EMBL/GenBank/DDBJ databases">
        <authorList>
            <consortium name="ELIXIR-Norway"/>
            <consortium name="Elixir Norway"/>
        </authorList>
    </citation>
    <scope>NUCLEOTIDE SEQUENCE</scope>
</reference>
<evidence type="ECO:0000256" key="7">
    <source>
        <dbReference type="ARBA" id="ARBA00022884"/>
    </source>
</evidence>
<dbReference type="SUPFAM" id="SSF53335">
    <property type="entry name" value="S-adenosyl-L-methionine-dependent methyltransferases"/>
    <property type="match status" value="1"/>
</dbReference>
<dbReference type="Pfam" id="PF02390">
    <property type="entry name" value="Methyltransf_4"/>
    <property type="match status" value="1"/>
</dbReference>
<comment type="function">
    <text evidence="9">Catalyzes the formation of N(7)-methylguanine at position 46 (m7G46) in tRNA.</text>
</comment>
<name>A0ABP0U604_9BRYO</name>
<evidence type="ECO:0000256" key="2">
    <source>
        <dbReference type="ARBA" id="ARBA00022555"/>
    </source>
</evidence>
<evidence type="ECO:0000256" key="9">
    <source>
        <dbReference type="HAMAP-Rule" id="MF_03055"/>
    </source>
</evidence>
<evidence type="ECO:0000256" key="3">
    <source>
        <dbReference type="ARBA" id="ARBA00022603"/>
    </source>
</evidence>
<comment type="subcellular location">
    <subcellularLocation>
        <location evidence="9">Nucleus</location>
    </subcellularLocation>
</comment>
<dbReference type="EC" id="2.1.1.33" evidence="9"/>
<accession>A0ABP0U604</accession>
<comment type="similarity">
    <text evidence="9">Belongs to the class I-like SAM-binding methyltransferase superfamily. TrmB family.</text>
</comment>
<evidence type="ECO:0000256" key="4">
    <source>
        <dbReference type="ARBA" id="ARBA00022679"/>
    </source>
</evidence>
<dbReference type="PROSITE" id="PS51625">
    <property type="entry name" value="SAM_MT_TRMB"/>
    <property type="match status" value="1"/>
</dbReference>
<dbReference type="Proteomes" id="UP001497512">
    <property type="component" value="Chromosome 19"/>
</dbReference>
<feature type="binding site" evidence="9">
    <location>
        <position position="136"/>
    </location>
    <ligand>
        <name>S-adenosyl-L-methionine</name>
        <dbReference type="ChEBI" id="CHEBI:59789"/>
    </ligand>
</feature>
<keyword evidence="8 9" id="KW-0539">Nucleus</keyword>
<keyword evidence="10" id="KW-0472">Membrane</keyword>
<feature type="binding site" evidence="9">
    <location>
        <position position="60"/>
    </location>
    <ligand>
        <name>S-adenosyl-L-methionine</name>
        <dbReference type="ChEBI" id="CHEBI:59789"/>
    </ligand>
</feature>
<feature type="binding site" evidence="9">
    <location>
        <begin position="214"/>
        <end position="216"/>
    </location>
    <ligand>
        <name>S-adenosyl-L-methionine</name>
        <dbReference type="ChEBI" id="CHEBI:59789"/>
    </ligand>
</feature>
<dbReference type="NCBIfam" id="TIGR00091">
    <property type="entry name" value="tRNA (guanosine(46)-N7)-methyltransferase TrmB"/>
    <property type="match status" value="1"/>
</dbReference>
<dbReference type="PANTHER" id="PTHR23417">
    <property type="entry name" value="3-DEOXY-D-MANNO-OCTULOSONIC-ACID TRANSFERASE/TRNA GUANINE-N 7 - -METHYLTRANSFERASE"/>
    <property type="match status" value="1"/>
</dbReference>